<dbReference type="InterPro" id="IPR024775">
    <property type="entry name" value="DinB-like"/>
</dbReference>
<organism evidence="2">
    <name type="scientific">Staphylococcus aureus subsp. aureus MN8</name>
    <dbReference type="NCBI Taxonomy" id="548470"/>
    <lineage>
        <taxon>Bacteria</taxon>
        <taxon>Bacillati</taxon>
        <taxon>Bacillota</taxon>
        <taxon>Bacilli</taxon>
        <taxon>Bacillales</taxon>
        <taxon>Staphylococcaceae</taxon>
        <taxon>Staphylococcus</taxon>
    </lineage>
</organism>
<evidence type="ECO:0000259" key="1">
    <source>
        <dbReference type="Pfam" id="PF12867"/>
    </source>
</evidence>
<dbReference type="InterPro" id="IPR034660">
    <property type="entry name" value="DinB/YfiT-like"/>
</dbReference>
<dbReference type="Gene3D" id="1.20.120.450">
    <property type="entry name" value="dinb family like domain"/>
    <property type="match status" value="1"/>
</dbReference>
<accession>A0A0E1XCE1</accession>
<protein>
    <recommendedName>
        <fullName evidence="1">DinB-like domain-containing protein</fullName>
    </recommendedName>
</protein>
<comment type="caution">
    <text evidence="2">The sequence shown here is derived from an EMBL/GenBank/DDBJ whole genome shotgun (WGS) entry which is preliminary data.</text>
</comment>
<proteinExistence type="predicted"/>
<gene>
    <name evidence="2" type="ORF">HMPREF0769_10455</name>
</gene>
<evidence type="ECO:0000313" key="2">
    <source>
        <dbReference type="EMBL" id="EFH96453.1"/>
    </source>
</evidence>
<dbReference type="EMBL" id="ACJA02000001">
    <property type="protein sequence ID" value="EFH96453.1"/>
    <property type="molecule type" value="Genomic_DNA"/>
</dbReference>
<name>A0A0E1XCE1_STAAU</name>
<dbReference type="SUPFAM" id="SSF109854">
    <property type="entry name" value="DinB/YfiT-like putative metalloenzymes"/>
    <property type="match status" value="1"/>
</dbReference>
<dbReference type="HOGENOM" id="CLU_125425_1_0_9"/>
<feature type="domain" description="DinB-like" evidence="1">
    <location>
        <begin position="38"/>
        <end position="147"/>
    </location>
</feature>
<dbReference type="Proteomes" id="UP000003455">
    <property type="component" value="Chromosome"/>
</dbReference>
<dbReference type="AlphaFoldDB" id="A0A0E1XCE1"/>
<reference evidence="2" key="1">
    <citation type="submission" date="2010-05" db="EMBL/GenBank/DDBJ databases">
        <authorList>
            <person name="Muzny D."/>
            <person name="Qin X."/>
            <person name="Buhay C."/>
            <person name="Dugan-Rocha S."/>
            <person name="Ding Y."/>
            <person name="Chen G."/>
            <person name="Hawes A."/>
            <person name="Holder M."/>
            <person name="Jhangiani S."/>
            <person name="Johnson A."/>
            <person name="Khan Z."/>
            <person name="Li Z."/>
            <person name="Liu W."/>
            <person name="Liu X."/>
            <person name="Perez L."/>
            <person name="Shen H."/>
            <person name="Wang Q."/>
            <person name="Watt J."/>
            <person name="Xi L."/>
            <person name="Xin Y."/>
            <person name="Zhou J."/>
            <person name="Deng J."/>
            <person name="Jiang H."/>
            <person name="Liu Y."/>
            <person name="Qu J."/>
            <person name="Song X.-Z."/>
            <person name="Zhang L."/>
            <person name="Villasana D."/>
            <person name="Johnson A."/>
            <person name="Liu J."/>
            <person name="Liyanage D."/>
            <person name="Lorensuhewa L."/>
            <person name="Robinson T."/>
            <person name="Song A."/>
            <person name="Song B.-B."/>
            <person name="Dinh H."/>
            <person name="Thornton R."/>
            <person name="Coyle M."/>
            <person name="Francisco L."/>
            <person name="Jackson L."/>
            <person name="Javaid M."/>
            <person name="Korchina V."/>
            <person name="Kovar C."/>
            <person name="Mata R."/>
            <person name="Mathew T."/>
            <person name="Ngo R."/>
            <person name="Nguyen L."/>
            <person name="Nguyen N."/>
            <person name="Okwuonu G."/>
            <person name="Ongeri F."/>
            <person name="Pham C."/>
            <person name="Simmons D."/>
            <person name="Wilczek-Boney K."/>
            <person name="Hale W."/>
            <person name="Jakkamsetti A."/>
            <person name="Pham P."/>
            <person name="Ruth R."/>
            <person name="San Lucas F."/>
            <person name="Warren J."/>
            <person name="Zhang J."/>
            <person name="Zhao Z."/>
            <person name="Zhou C."/>
            <person name="Zhu D."/>
            <person name="Lee S."/>
            <person name="Bess C."/>
            <person name="Blankenburg K."/>
            <person name="Forbes L."/>
            <person name="Fu Q."/>
            <person name="Gubbala S."/>
            <person name="Hirani K."/>
            <person name="Jayaseelan J.C."/>
            <person name="Lara F."/>
            <person name="Munidasa M."/>
            <person name="Palculict T."/>
            <person name="Patil S."/>
            <person name="Pu L.-L."/>
            <person name="Saada N."/>
            <person name="Tang L."/>
            <person name="Weissenberger G."/>
            <person name="Zhu Y."/>
            <person name="Hemphill L."/>
            <person name="Shang Y."/>
            <person name="Youmans B."/>
            <person name="Ayvaz T."/>
            <person name="Ross M."/>
            <person name="Santibanez J."/>
            <person name="Aqrawi P."/>
            <person name="Gross S."/>
            <person name="Joshi V."/>
            <person name="Fowler G."/>
            <person name="Nazareth L."/>
            <person name="Reid J."/>
            <person name="Worley K."/>
            <person name="Petrosino J."/>
            <person name="Highlander S."/>
            <person name="Gibbs R."/>
        </authorList>
    </citation>
    <scope>NUCLEOTIDE SEQUENCE [LARGE SCALE GENOMIC DNA]</scope>
    <source>
        <strain evidence="2">MN8</strain>
    </source>
</reference>
<dbReference type="Pfam" id="PF12867">
    <property type="entry name" value="DinB_2"/>
    <property type="match status" value="1"/>
</dbReference>
<sequence length="160" mass="18165">MGAELIMTTKTVFDVIDMGLGYLVNVYDTWKVEKVLDDYHKPFSNTIHWQFGHVLTIFESALAVAGKENIDLNIYRPLFGNGSSPDEWKDEVPSIETILESLQTLPERARNLTEDDLAIELKQPIVGCNNLEELLVLNAIHIPLHAGKIEEMSRILKNFK</sequence>